<keyword evidence="14" id="KW-0808">Transferase</keyword>
<keyword evidence="9 11" id="KW-0472">Membrane</keyword>
<comment type="caution">
    <text evidence="14">The sequence shown here is derived from an EMBL/GenBank/DDBJ whole genome shotgun (WGS) entry which is preliminary data.</text>
</comment>
<comment type="subcellular location">
    <subcellularLocation>
        <location evidence="2">Cell membrane</location>
    </subcellularLocation>
    <subcellularLocation>
        <location evidence="1">Membrane</location>
        <topology evidence="1">Single-pass membrane protein</topology>
    </subcellularLocation>
</comment>
<evidence type="ECO:0000256" key="11">
    <source>
        <dbReference type="SAM" id="Phobius"/>
    </source>
</evidence>
<keyword evidence="5 11" id="KW-0812">Transmembrane</keyword>
<evidence type="ECO:0000313" key="14">
    <source>
        <dbReference type="EMBL" id="GAL87574.1"/>
    </source>
</evidence>
<dbReference type="Gene3D" id="3.30.1390.30">
    <property type="entry name" value="Penicillin-binding protein 2a, domain 3"/>
    <property type="match status" value="1"/>
</dbReference>
<feature type="transmembrane region" description="Helical" evidence="11">
    <location>
        <begin position="7"/>
        <end position="26"/>
    </location>
</feature>
<evidence type="ECO:0000256" key="5">
    <source>
        <dbReference type="ARBA" id="ARBA00022692"/>
    </source>
</evidence>
<keyword evidence="8 11" id="KW-1133">Transmembrane helix</keyword>
<dbReference type="SUPFAM" id="SSF56601">
    <property type="entry name" value="beta-lactamase/transpeptidase-like"/>
    <property type="match status" value="1"/>
</dbReference>
<keyword evidence="15" id="KW-1185">Reference proteome</keyword>
<evidence type="ECO:0000256" key="8">
    <source>
        <dbReference type="ARBA" id="ARBA00022989"/>
    </source>
</evidence>
<name>A0A098LM55_9BACT</name>
<dbReference type="STRING" id="153721.MYP_4804"/>
<dbReference type="GO" id="GO:0071555">
    <property type="term" value="P:cell wall organization"/>
    <property type="evidence" value="ECO:0007669"/>
    <property type="project" value="UniProtKB-KW"/>
</dbReference>
<keyword evidence="4" id="KW-0121">Carboxypeptidase</keyword>
<dbReference type="AlphaFoldDB" id="A0A098LM55"/>
<evidence type="ECO:0000256" key="3">
    <source>
        <dbReference type="ARBA" id="ARBA00022475"/>
    </source>
</evidence>
<dbReference type="EMBL" id="BBLT01000014">
    <property type="protein sequence ID" value="GAL87574.1"/>
    <property type="molecule type" value="Genomic_DNA"/>
</dbReference>
<dbReference type="SUPFAM" id="SSF56519">
    <property type="entry name" value="Penicillin binding protein dimerisation domain"/>
    <property type="match status" value="1"/>
</dbReference>
<dbReference type="RefSeq" id="WP_045469285.1">
    <property type="nucleotide sequence ID" value="NZ_BBLT01000014.1"/>
</dbReference>
<dbReference type="InterPro" id="IPR001460">
    <property type="entry name" value="PCN-bd_Tpept"/>
</dbReference>
<dbReference type="Pfam" id="PF00905">
    <property type="entry name" value="Transpeptidase"/>
    <property type="match status" value="1"/>
</dbReference>
<dbReference type="GO" id="GO:0009252">
    <property type="term" value="P:peptidoglycan biosynthetic process"/>
    <property type="evidence" value="ECO:0007669"/>
    <property type="project" value="UniProtKB-KW"/>
</dbReference>
<dbReference type="PANTHER" id="PTHR30627">
    <property type="entry name" value="PEPTIDOGLYCAN D,D-TRANSPEPTIDASE"/>
    <property type="match status" value="1"/>
</dbReference>
<evidence type="ECO:0000256" key="10">
    <source>
        <dbReference type="ARBA" id="ARBA00023316"/>
    </source>
</evidence>
<dbReference type="InterPro" id="IPR050515">
    <property type="entry name" value="Beta-lactam/transpept"/>
</dbReference>
<keyword evidence="3" id="KW-1003">Cell membrane</keyword>
<evidence type="ECO:0000256" key="7">
    <source>
        <dbReference type="ARBA" id="ARBA00022984"/>
    </source>
</evidence>
<dbReference type="GO" id="GO:0016740">
    <property type="term" value="F:transferase activity"/>
    <property type="evidence" value="ECO:0007669"/>
    <property type="project" value="UniProtKB-KW"/>
</dbReference>
<keyword evidence="10" id="KW-0961">Cell wall biogenesis/degradation</keyword>
<dbReference type="GO" id="GO:0008658">
    <property type="term" value="F:penicillin binding"/>
    <property type="evidence" value="ECO:0007669"/>
    <property type="project" value="InterPro"/>
</dbReference>
<keyword evidence="7" id="KW-0573">Peptidoglycan synthesis</keyword>
<organism evidence="14 15">
    <name type="scientific">Sporocytophaga myxococcoides</name>
    <dbReference type="NCBI Taxonomy" id="153721"/>
    <lineage>
        <taxon>Bacteria</taxon>
        <taxon>Pseudomonadati</taxon>
        <taxon>Bacteroidota</taxon>
        <taxon>Cytophagia</taxon>
        <taxon>Cytophagales</taxon>
        <taxon>Cytophagaceae</taxon>
        <taxon>Sporocytophaga</taxon>
    </lineage>
</organism>
<feature type="domain" description="Penicillin-binding protein transpeptidase" evidence="12">
    <location>
        <begin position="252"/>
        <end position="579"/>
    </location>
</feature>
<dbReference type="Gene3D" id="3.40.710.10">
    <property type="entry name" value="DD-peptidase/beta-lactamase superfamily"/>
    <property type="match status" value="1"/>
</dbReference>
<dbReference type="InterPro" id="IPR005311">
    <property type="entry name" value="PBP_dimer"/>
</dbReference>
<dbReference type="Gene3D" id="3.90.1310.10">
    <property type="entry name" value="Penicillin-binding protein 2a (Domain 2)"/>
    <property type="match status" value="1"/>
</dbReference>
<dbReference type="InterPro" id="IPR012338">
    <property type="entry name" value="Beta-lactam/transpept-like"/>
</dbReference>
<dbReference type="Proteomes" id="UP000030185">
    <property type="component" value="Unassembled WGS sequence"/>
</dbReference>
<sequence>MFRDRKNIVQLIFILTGAVFIVRLFFIQVLDSRYKFEAQNNVMRRIIEYPYRGLIYDRKGKILVFNTPVFDLMVVPKEVQIKDTLTFCKRFGISKEEFVKKIKEARDYSSVKPTAFLKQLSIADFAKVQDFLIDYPGFYPQARTIRSYPHRSLANALGYIGEISKKQLEKQESKYYLQGDYIGISGLEASYEELLRGQRGVKYMMVNVRGVEKGSFRDGIYDTISVPGENLYTSIDLELQQYGERLMENKIGSVVAIEPGTGEILAFISSPSYDPNILAGRHFSENYRKLEKDSLKPLFNRPLMAMYPPGSIFKIVQALVGQQMGILTPHTTFACNRSWGPNCHNHPSPLNLLGSLQWSCNPYYYMAFRNMIQQGKHENKFKDSRIGYIQWRDLIMSYGFGQKLGVDLPNMKAGYIPSPEFYDKWYGYNGWKHSTIRSLDIGQGEVMIVPIQMANMAATIANQGFYYAPHFVKYIGKNKEVPEQYKEKHYAKVDKKYYPVVIDAMEMVVNGGTASIFNRIDGMKVCGKTGTVENPHGKDHSVYITFAPKEDPKIAIAVFVENAGFGAMTAAPIARLMMEKYLNDTITKPHIEKYILEKDFIHRNKTALKK</sequence>
<protein>
    <submittedName>
        <fullName evidence="14">Peptidoglycan glycosyltransferase</fullName>
    </submittedName>
</protein>
<evidence type="ECO:0000256" key="1">
    <source>
        <dbReference type="ARBA" id="ARBA00004167"/>
    </source>
</evidence>
<evidence type="ECO:0000256" key="2">
    <source>
        <dbReference type="ARBA" id="ARBA00004236"/>
    </source>
</evidence>
<dbReference type="InterPro" id="IPR036138">
    <property type="entry name" value="PBP_dimer_sf"/>
</dbReference>
<dbReference type="Pfam" id="PF03717">
    <property type="entry name" value="PBP_dimer"/>
    <property type="match status" value="1"/>
</dbReference>
<gene>
    <name evidence="14" type="ORF">MYP_4804</name>
</gene>
<evidence type="ECO:0000259" key="13">
    <source>
        <dbReference type="Pfam" id="PF03717"/>
    </source>
</evidence>
<keyword evidence="6" id="KW-0133">Cell shape</keyword>
<keyword evidence="4" id="KW-0378">Hydrolase</keyword>
<dbReference type="GO" id="GO:0005886">
    <property type="term" value="C:plasma membrane"/>
    <property type="evidence" value="ECO:0007669"/>
    <property type="project" value="UniProtKB-SubCell"/>
</dbReference>
<evidence type="ECO:0000256" key="9">
    <source>
        <dbReference type="ARBA" id="ARBA00023136"/>
    </source>
</evidence>
<feature type="domain" description="Penicillin-binding protein dimerisation" evidence="13">
    <location>
        <begin position="49"/>
        <end position="211"/>
    </location>
</feature>
<dbReference type="eggNOG" id="COG0768">
    <property type="taxonomic scope" value="Bacteria"/>
</dbReference>
<accession>A0A098LM55</accession>
<dbReference type="GO" id="GO:0008360">
    <property type="term" value="P:regulation of cell shape"/>
    <property type="evidence" value="ECO:0007669"/>
    <property type="project" value="UniProtKB-KW"/>
</dbReference>
<evidence type="ECO:0000313" key="15">
    <source>
        <dbReference type="Proteomes" id="UP000030185"/>
    </source>
</evidence>
<evidence type="ECO:0000256" key="6">
    <source>
        <dbReference type="ARBA" id="ARBA00022960"/>
    </source>
</evidence>
<evidence type="ECO:0000259" key="12">
    <source>
        <dbReference type="Pfam" id="PF00905"/>
    </source>
</evidence>
<keyword evidence="4" id="KW-0645">Protease</keyword>
<dbReference type="PANTHER" id="PTHR30627:SF2">
    <property type="entry name" value="PEPTIDOGLYCAN D,D-TRANSPEPTIDASE MRDA"/>
    <property type="match status" value="1"/>
</dbReference>
<dbReference type="GO" id="GO:0071972">
    <property type="term" value="F:peptidoglycan L,D-transpeptidase activity"/>
    <property type="evidence" value="ECO:0007669"/>
    <property type="project" value="TreeGrafter"/>
</dbReference>
<reference evidence="14 15" key="1">
    <citation type="submission" date="2014-09" db="EMBL/GenBank/DDBJ databases">
        <title>Sporocytophaga myxococcoides PG-01 genome sequencing.</title>
        <authorList>
            <person name="Liu L."/>
            <person name="Gao P.J."/>
            <person name="Chen G.J."/>
            <person name="Wang L.S."/>
        </authorList>
    </citation>
    <scope>NUCLEOTIDE SEQUENCE [LARGE SCALE GENOMIC DNA]</scope>
    <source>
        <strain evidence="14 15">PG-01</strain>
    </source>
</reference>
<evidence type="ECO:0000256" key="4">
    <source>
        <dbReference type="ARBA" id="ARBA00022645"/>
    </source>
</evidence>
<proteinExistence type="predicted"/>
<dbReference type="OrthoDB" id="9766847at2"/>